<evidence type="ECO:0000259" key="1">
    <source>
        <dbReference type="Pfam" id="PF13460"/>
    </source>
</evidence>
<keyword evidence="3" id="KW-1185">Reference proteome</keyword>
<dbReference type="GO" id="GO:0042602">
    <property type="term" value="F:riboflavin reductase (NADPH) activity"/>
    <property type="evidence" value="ECO:0007669"/>
    <property type="project" value="TreeGrafter"/>
</dbReference>
<protein>
    <submittedName>
        <fullName evidence="2">SDR family oxidoreductase</fullName>
    </submittedName>
</protein>
<dbReference type="InterPro" id="IPR036291">
    <property type="entry name" value="NAD(P)-bd_dom_sf"/>
</dbReference>
<dbReference type="RefSeq" id="WP_150446221.1">
    <property type="nucleotide sequence ID" value="NZ_VYQE01000005.1"/>
</dbReference>
<dbReference type="Pfam" id="PF13460">
    <property type="entry name" value="NAD_binding_10"/>
    <property type="match status" value="1"/>
</dbReference>
<name>A0A5J5GCR4_9RHOB</name>
<dbReference type="EMBL" id="VYQE01000005">
    <property type="protein sequence ID" value="KAA9005969.1"/>
    <property type="molecule type" value="Genomic_DNA"/>
</dbReference>
<dbReference type="PANTHER" id="PTHR43355:SF2">
    <property type="entry name" value="FLAVIN REDUCTASE (NADPH)"/>
    <property type="match status" value="1"/>
</dbReference>
<proteinExistence type="predicted"/>
<dbReference type="AlphaFoldDB" id="A0A5J5GCR4"/>
<dbReference type="Gene3D" id="3.40.50.720">
    <property type="entry name" value="NAD(P)-binding Rossmann-like Domain"/>
    <property type="match status" value="1"/>
</dbReference>
<organism evidence="2 3">
    <name type="scientific">Histidinibacterium aquaticum</name>
    <dbReference type="NCBI Taxonomy" id="2613962"/>
    <lineage>
        <taxon>Bacteria</taxon>
        <taxon>Pseudomonadati</taxon>
        <taxon>Pseudomonadota</taxon>
        <taxon>Alphaproteobacteria</taxon>
        <taxon>Rhodobacterales</taxon>
        <taxon>Paracoccaceae</taxon>
        <taxon>Histidinibacterium</taxon>
    </lineage>
</organism>
<evidence type="ECO:0000313" key="2">
    <source>
        <dbReference type="EMBL" id="KAA9005969.1"/>
    </source>
</evidence>
<gene>
    <name evidence="2" type="ORF">F3S47_15540</name>
</gene>
<dbReference type="GO" id="GO:0004074">
    <property type="term" value="F:biliverdin reductase [NAD(P)H] activity"/>
    <property type="evidence" value="ECO:0007669"/>
    <property type="project" value="TreeGrafter"/>
</dbReference>
<dbReference type="PANTHER" id="PTHR43355">
    <property type="entry name" value="FLAVIN REDUCTASE (NADPH)"/>
    <property type="match status" value="1"/>
</dbReference>
<dbReference type="InterPro" id="IPR016040">
    <property type="entry name" value="NAD(P)-bd_dom"/>
</dbReference>
<accession>A0A5J5GCR4</accession>
<feature type="domain" description="NAD(P)-binding" evidence="1">
    <location>
        <begin position="7"/>
        <end position="197"/>
    </location>
</feature>
<dbReference type="Proteomes" id="UP000326554">
    <property type="component" value="Unassembled WGS sequence"/>
</dbReference>
<reference evidence="2 3" key="1">
    <citation type="submission" date="2019-09" db="EMBL/GenBank/DDBJ databases">
        <authorList>
            <person name="Park J.-S."/>
            <person name="Choi H.-J."/>
        </authorList>
    </citation>
    <scope>NUCLEOTIDE SEQUENCE [LARGE SCALE GENOMIC DNA]</scope>
    <source>
        <strain evidence="2 3">176SS1-4</strain>
    </source>
</reference>
<dbReference type="SUPFAM" id="SSF51735">
    <property type="entry name" value="NAD(P)-binding Rossmann-fold domains"/>
    <property type="match status" value="1"/>
</dbReference>
<dbReference type="CDD" id="cd05244">
    <property type="entry name" value="BVR-B_like_SDR_a"/>
    <property type="match status" value="1"/>
</dbReference>
<sequence length="211" mass="22763">MHLLVIGASRGIGRAVVREALKRGHRVRAFARSAREMKPEPGLEPWTGDALRPADVAAALDGVDAVVHALGVPKGLGFVTRPVTLFSASTRILVQEMQVAGVRRLLAVTGFGAGNSRPALGRLLDLPFTAIMGRAYADKDRQERIIEESGLDWTIARPGFLTDSPTRGRYKVLLEPKDWRSGIVSRADVAHFLVGAAETGAYSHQAPVLIK</sequence>
<comment type="caution">
    <text evidence="2">The sequence shown here is derived from an EMBL/GenBank/DDBJ whole genome shotgun (WGS) entry which is preliminary data.</text>
</comment>
<evidence type="ECO:0000313" key="3">
    <source>
        <dbReference type="Proteomes" id="UP000326554"/>
    </source>
</evidence>
<dbReference type="InterPro" id="IPR051606">
    <property type="entry name" value="Polyketide_Oxido-like"/>
</dbReference>